<proteinExistence type="inferred from homology"/>
<dbReference type="eggNOG" id="ENOG502S2YD">
    <property type="taxonomic scope" value="Eukaryota"/>
</dbReference>
<keyword evidence="7" id="KW-1185">Reference proteome</keyword>
<dbReference type="SMART" id="SM01155">
    <property type="entry name" value="DUF1713"/>
    <property type="match status" value="1"/>
</dbReference>
<dbReference type="GO" id="GO:0005759">
    <property type="term" value="C:mitochondrial matrix"/>
    <property type="evidence" value="ECO:0007669"/>
    <property type="project" value="Ensembl"/>
</dbReference>
<evidence type="ECO:0000259" key="5">
    <source>
        <dbReference type="SMART" id="SM01155"/>
    </source>
</evidence>
<dbReference type="PANTHER" id="PTHR32035">
    <property type="entry name" value="AURORA KINASE A-INTERACTING PROTEIN"/>
    <property type="match status" value="1"/>
</dbReference>
<gene>
    <name evidence="6" type="primary">AURKAIP1</name>
</gene>
<evidence type="ECO:0000256" key="4">
    <source>
        <dbReference type="ARBA" id="ARBA00035682"/>
    </source>
</evidence>
<keyword evidence="2" id="KW-0496">Mitochondrion</keyword>
<protein>
    <recommendedName>
        <fullName evidence="4">Small ribosomal subunit protein mS38</fullName>
    </recommendedName>
</protein>
<evidence type="ECO:0000313" key="6">
    <source>
        <dbReference type="Ensembl" id="ENSACAP00000008846.3"/>
    </source>
</evidence>
<dbReference type="OrthoDB" id="6139741at2759"/>
<dbReference type="HOGENOM" id="CLU_112940_0_0_1"/>
<name>H9GEP7_ANOCA</name>
<evidence type="ECO:0000256" key="3">
    <source>
        <dbReference type="ARBA" id="ARBA00035647"/>
    </source>
</evidence>
<reference evidence="6" key="1">
    <citation type="submission" date="2009-12" db="EMBL/GenBank/DDBJ databases">
        <title>The Genome Sequence of Anolis carolinensis (Green Anole Lizard).</title>
        <authorList>
            <consortium name="The Genome Sequencing Platform"/>
            <person name="Di Palma F."/>
            <person name="Alfoldi J."/>
            <person name="Heiman D."/>
            <person name="Young S."/>
            <person name="Grabherr M."/>
            <person name="Johnson J."/>
            <person name="Lander E.S."/>
            <person name="Lindblad-Toh K."/>
        </authorList>
    </citation>
    <scope>NUCLEOTIDE SEQUENCE [LARGE SCALE GENOMIC DNA]</scope>
    <source>
        <strain evidence="6">JBL SC #1</strain>
    </source>
</reference>
<comment type="subcellular location">
    <subcellularLocation>
        <location evidence="1">Mitochondrion</location>
    </subcellularLocation>
</comment>
<organism evidence="6 7">
    <name type="scientific">Anolis carolinensis</name>
    <name type="common">Green anole</name>
    <name type="synonym">American chameleon</name>
    <dbReference type="NCBI Taxonomy" id="28377"/>
    <lineage>
        <taxon>Eukaryota</taxon>
        <taxon>Metazoa</taxon>
        <taxon>Chordata</taxon>
        <taxon>Craniata</taxon>
        <taxon>Vertebrata</taxon>
        <taxon>Euteleostomi</taxon>
        <taxon>Lepidosauria</taxon>
        <taxon>Squamata</taxon>
        <taxon>Bifurcata</taxon>
        <taxon>Unidentata</taxon>
        <taxon>Episquamata</taxon>
        <taxon>Toxicofera</taxon>
        <taxon>Iguania</taxon>
        <taxon>Dactyloidae</taxon>
        <taxon>Anolis</taxon>
    </lineage>
</organism>
<dbReference type="GeneID" id="100567555"/>
<comment type="similarity">
    <text evidence="3">Belongs to the mitochondrion-specific ribosomal protein mS38 family.</text>
</comment>
<evidence type="ECO:0000256" key="2">
    <source>
        <dbReference type="ARBA" id="ARBA00023128"/>
    </source>
</evidence>
<dbReference type="Pfam" id="PF08213">
    <property type="entry name" value="COX24_C"/>
    <property type="match status" value="1"/>
</dbReference>
<dbReference type="KEGG" id="acs:100567555"/>
<evidence type="ECO:0000256" key="1">
    <source>
        <dbReference type="ARBA" id="ARBA00004173"/>
    </source>
</evidence>
<sequence>MLISRLMLPITRAARCTERFVSRSAASLLALRPAISAHYSTHPSSKNGAHLQQWYALDPALEEMLVPRKMSISPLESWLTVQYILPKGGGFINVHERLNYEPAQHYDLPPCSRGTEEDEEIGESELNQGTMECKKILKIRRRKMNKHKYRKLMKRTKFLRKKIKEGRRKRKQKRFERDLERVWRRAGLKKPPEGWVAPKIYLKNVKSD</sequence>
<evidence type="ECO:0000313" key="7">
    <source>
        <dbReference type="Proteomes" id="UP000001646"/>
    </source>
</evidence>
<reference evidence="6" key="3">
    <citation type="submission" date="2025-09" db="UniProtKB">
        <authorList>
            <consortium name="Ensembl"/>
        </authorList>
    </citation>
    <scope>IDENTIFICATION</scope>
</reference>
<dbReference type="Ensembl" id="ENSACAT00000009037.3">
    <property type="protein sequence ID" value="ENSACAP00000008846.3"/>
    <property type="gene ID" value="ENSACAG00000009058.3"/>
</dbReference>
<accession>H9GEP7</accession>
<dbReference type="GeneTree" id="ENSGT00390000012802"/>
<dbReference type="GO" id="GO:0005739">
    <property type="term" value="C:mitochondrion"/>
    <property type="evidence" value="ECO:0000318"/>
    <property type="project" value="GO_Central"/>
</dbReference>
<dbReference type="STRING" id="28377.ENSACAP00000008846"/>
<dbReference type="CTD" id="54998"/>
<dbReference type="AlphaFoldDB" id="H9GEP7"/>
<dbReference type="GO" id="GO:0045862">
    <property type="term" value="P:positive regulation of proteolysis"/>
    <property type="evidence" value="ECO:0007669"/>
    <property type="project" value="Ensembl"/>
</dbReference>
<dbReference type="Proteomes" id="UP000001646">
    <property type="component" value="Unplaced"/>
</dbReference>
<dbReference type="InterPro" id="IPR013177">
    <property type="entry name" value="Ribosomal_mS38_C"/>
</dbReference>
<reference evidence="6" key="2">
    <citation type="submission" date="2025-08" db="UniProtKB">
        <authorList>
            <consortium name="Ensembl"/>
        </authorList>
    </citation>
    <scope>IDENTIFICATION</scope>
</reference>
<dbReference type="Bgee" id="ENSACAG00000009058">
    <property type="expression patterns" value="Expressed in adrenal gland and 14 other cell types or tissues"/>
</dbReference>
<dbReference type="PANTHER" id="PTHR32035:SF3">
    <property type="entry name" value="SMALL RIBOSOMAL SUBUNIT PROTEIN MS38"/>
    <property type="match status" value="1"/>
</dbReference>
<dbReference type="GO" id="GO:0005654">
    <property type="term" value="C:nucleoplasm"/>
    <property type="evidence" value="ECO:0007669"/>
    <property type="project" value="Ensembl"/>
</dbReference>
<dbReference type="RefSeq" id="XP_003228739.1">
    <property type="nucleotide sequence ID" value="XM_003228691.4"/>
</dbReference>
<dbReference type="InParanoid" id="H9GEP7"/>
<feature type="domain" description="Ribosomal protein mS38 C-terminal" evidence="5">
    <location>
        <begin position="132"/>
        <end position="165"/>
    </location>
</feature>